<proteinExistence type="predicted"/>
<organism evidence="1 2">
    <name type="scientific">Entamoeba invadens IP1</name>
    <dbReference type="NCBI Taxonomy" id="370355"/>
    <lineage>
        <taxon>Eukaryota</taxon>
        <taxon>Amoebozoa</taxon>
        <taxon>Evosea</taxon>
        <taxon>Archamoebae</taxon>
        <taxon>Mastigamoebida</taxon>
        <taxon>Entamoebidae</taxon>
        <taxon>Entamoeba</taxon>
    </lineage>
</organism>
<dbReference type="PANTHER" id="PTHR45661">
    <property type="entry name" value="SURFACE ANTIGEN"/>
    <property type="match status" value="1"/>
</dbReference>
<evidence type="ECO:0008006" key="3">
    <source>
        <dbReference type="Google" id="ProtNLM"/>
    </source>
</evidence>
<accession>L7FJM4</accession>
<dbReference type="OrthoDB" id="31390at2759"/>
<dbReference type="InterPro" id="IPR053139">
    <property type="entry name" value="Surface_bspA-like"/>
</dbReference>
<dbReference type="PANTHER" id="PTHR45661:SF3">
    <property type="entry name" value="IG-LIKE DOMAIN-CONTAINING PROTEIN"/>
    <property type="match status" value="1"/>
</dbReference>
<sequence>MNTSLDRYSMMIVSKYFDCLYQFEKLVLVCKKFKEIPLMFHFNPIQWNPKMVNYFENVETLHLYDKQDKFVPGFFQYYVHYPIELSRYKKLNKKIKVICPHITFSSGDLQNNYSYKEASILSPNAFKSKFKIFTDLECSNISKLSIKTFKYNKLLNSITLSDHINTIPDLCFEGCASLKEINLKNVSVLGSKCFMGCDTLSALTFCSNLTKCGKYPFYDVLNIKHVTSFPSQTVELELNVSCSSVFSNIRKTLFITQSDVRRGFSIDCEVNEICESAFSGNKNLSDKYIAPTIKVIRKNALSDCDLKQLDLSHMEVFEKQENLKMITALTLNSKSYFNNLYQCNSLQSIKIVGTQSVNCKAACWMTTLDDTKKLIVDEYVYSCKDCELFNGLLPFNITNLKTIEKNVRLKDLEIDTYQVPDNISLLYAENFRECKNIKKLLLPKCLNTRFDFSILETIKEAALPYKINRNIYSSGQLTSITFLDDDFLNNQIMNNINFQNLKNIEFAHPPTDGIYRTNLDYRIYKFLIKNYKIEGEVVLYNVIEWDVKNGILIIPDEVTVIDCYLLNRCYHLKEIWVNKNTWLIKNDSFHDCKNLVLVKNLKKSVIVEKFAFKNANPDLYFDIITVYP</sequence>
<gene>
    <name evidence="1" type="ORF">EIN_001080</name>
</gene>
<name>L7FJM4_ENTIV</name>
<dbReference type="VEuPathDB" id="AmoebaDB:EIN_001080"/>
<dbReference type="GeneID" id="14882531"/>
<dbReference type="RefSeq" id="XP_004182903.1">
    <property type="nucleotide sequence ID" value="XM_004182855.1"/>
</dbReference>
<dbReference type="InterPro" id="IPR032675">
    <property type="entry name" value="LRR_dom_sf"/>
</dbReference>
<dbReference type="Pfam" id="PF13306">
    <property type="entry name" value="LRR_5"/>
    <property type="match status" value="3"/>
</dbReference>
<dbReference type="KEGG" id="eiv:EIN_001080"/>
<evidence type="ECO:0000313" key="2">
    <source>
        <dbReference type="Proteomes" id="UP000014680"/>
    </source>
</evidence>
<dbReference type="Gene3D" id="3.80.10.10">
    <property type="entry name" value="Ribonuclease Inhibitor"/>
    <property type="match status" value="2"/>
</dbReference>
<dbReference type="Proteomes" id="UP000014680">
    <property type="component" value="Unassembled WGS sequence"/>
</dbReference>
<dbReference type="SUPFAM" id="SSF52058">
    <property type="entry name" value="L domain-like"/>
    <property type="match status" value="1"/>
</dbReference>
<reference evidence="1 2" key="1">
    <citation type="submission" date="2012-10" db="EMBL/GenBank/DDBJ databases">
        <authorList>
            <person name="Zafar N."/>
            <person name="Inman J."/>
            <person name="Hall N."/>
            <person name="Lorenzi H."/>
            <person name="Caler E."/>
        </authorList>
    </citation>
    <scope>NUCLEOTIDE SEQUENCE [LARGE SCALE GENOMIC DNA]</scope>
    <source>
        <strain evidence="1 2">IP1</strain>
    </source>
</reference>
<evidence type="ECO:0000313" key="1">
    <source>
        <dbReference type="EMBL" id="ELP83557.1"/>
    </source>
</evidence>
<protein>
    <recommendedName>
        <fullName evidence="3">Leucine rich repeat containing protein BspA family protein</fullName>
    </recommendedName>
</protein>
<keyword evidence="2" id="KW-1185">Reference proteome</keyword>
<dbReference type="EMBL" id="KB207266">
    <property type="protein sequence ID" value="ELP83557.1"/>
    <property type="molecule type" value="Genomic_DNA"/>
</dbReference>
<dbReference type="InterPro" id="IPR026906">
    <property type="entry name" value="LRR_5"/>
</dbReference>
<dbReference type="AlphaFoldDB" id="L7FJM4"/>